<dbReference type="Proteomes" id="UP000006729">
    <property type="component" value="Chromosome 1"/>
</dbReference>
<comment type="caution">
    <text evidence="1">The sequence shown here is derived from an EMBL/GenBank/DDBJ whole genome shotgun (WGS) entry which is preliminary data.</text>
</comment>
<keyword evidence="2" id="KW-1185">Reference proteome</keyword>
<protein>
    <submittedName>
        <fullName evidence="1">Uncharacterized protein</fullName>
    </submittedName>
</protein>
<organism evidence="1 2">
    <name type="scientific">Populus trichocarpa</name>
    <name type="common">Western balsam poplar</name>
    <name type="synonym">Populus balsamifera subsp. trichocarpa</name>
    <dbReference type="NCBI Taxonomy" id="3694"/>
    <lineage>
        <taxon>Eukaryota</taxon>
        <taxon>Viridiplantae</taxon>
        <taxon>Streptophyta</taxon>
        <taxon>Embryophyta</taxon>
        <taxon>Tracheophyta</taxon>
        <taxon>Spermatophyta</taxon>
        <taxon>Magnoliopsida</taxon>
        <taxon>eudicotyledons</taxon>
        <taxon>Gunneridae</taxon>
        <taxon>Pentapetalae</taxon>
        <taxon>rosids</taxon>
        <taxon>fabids</taxon>
        <taxon>Malpighiales</taxon>
        <taxon>Salicaceae</taxon>
        <taxon>Saliceae</taxon>
        <taxon>Populus</taxon>
    </lineage>
</organism>
<dbReference type="EMBL" id="CM009290">
    <property type="protein sequence ID" value="KAI9402745.1"/>
    <property type="molecule type" value="Genomic_DNA"/>
</dbReference>
<evidence type="ECO:0000313" key="1">
    <source>
        <dbReference type="EMBL" id="KAI9402745.1"/>
    </source>
</evidence>
<sequence>MENKREFILYNTRGDEMHMTLWGDNTRNFDEATLQTLQSPITLIAFAGFCVTEYQGRQNLNGSTASIWYFNPDTHEALAYYHYFGKLPVKVYQLPSSSNVVLSLVKHMNENKKTIKEILCMNPYEHKDMRSTCPTSIADYDIFNGWWYPSCPCCNKKLGGTKTNPVCMDHDAITSLPMPWF</sequence>
<name>A0ACC0TMD6_POPTR</name>
<accession>A0ACC0TMD6</accession>
<evidence type="ECO:0000313" key="2">
    <source>
        <dbReference type="Proteomes" id="UP000006729"/>
    </source>
</evidence>
<reference evidence="1 2" key="1">
    <citation type="journal article" date="2006" name="Science">
        <title>The genome of black cottonwood, Populus trichocarpa (Torr. &amp; Gray).</title>
        <authorList>
            <person name="Tuskan G.A."/>
            <person name="Difazio S."/>
            <person name="Jansson S."/>
            <person name="Bohlmann J."/>
            <person name="Grigoriev I."/>
            <person name="Hellsten U."/>
            <person name="Putnam N."/>
            <person name="Ralph S."/>
            <person name="Rombauts S."/>
            <person name="Salamov A."/>
            <person name="Schein J."/>
            <person name="Sterck L."/>
            <person name="Aerts A."/>
            <person name="Bhalerao R.R."/>
            <person name="Bhalerao R.P."/>
            <person name="Blaudez D."/>
            <person name="Boerjan W."/>
            <person name="Brun A."/>
            <person name="Brunner A."/>
            <person name="Busov V."/>
            <person name="Campbell M."/>
            <person name="Carlson J."/>
            <person name="Chalot M."/>
            <person name="Chapman J."/>
            <person name="Chen G.L."/>
            <person name="Cooper D."/>
            <person name="Coutinho P.M."/>
            <person name="Couturier J."/>
            <person name="Covert S."/>
            <person name="Cronk Q."/>
            <person name="Cunningham R."/>
            <person name="Davis J."/>
            <person name="Degroeve S."/>
            <person name="Dejardin A."/>
            <person name="Depamphilis C."/>
            <person name="Detter J."/>
            <person name="Dirks B."/>
            <person name="Dubchak I."/>
            <person name="Duplessis S."/>
            <person name="Ehlting J."/>
            <person name="Ellis B."/>
            <person name="Gendler K."/>
            <person name="Goodstein D."/>
            <person name="Gribskov M."/>
            <person name="Grimwood J."/>
            <person name="Groover A."/>
            <person name="Gunter L."/>
            <person name="Hamberger B."/>
            <person name="Heinze B."/>
            <person name="Helariutta Y."/>
            <person name="Henrissat B."/>
            <person name="Holligan D."/>
            <person name="Holt R."/>
            <person name="Huang W."/>
            <person name="Islam-Faridi N."/>
            <person name="Jones S."/>
            <person name="Jones-Rhoades M."/>
            <person name="Jorgensen R."/>
            <person name="Joshi C."/>
            <person name="Kangasjarvi J."/>
            <person name="Karlsson J."/>
            <person name="Kelleher C."/>
            <person name="Kirkpatrick R."/>
            <person name="Kirst M."/>
            <person name="Kohler A."/>
            <person name="Kalluri U."/>
            <person name="Larimer F."/>
            <person name="Leebens-Mack J."/>
            <person name="Leple J.C."/>
            <person name="Locascio P."/>
            <person name="Lou Y."/>
            <person name="Lucas S."/>
            <person name="Martin F."/>
            <person name="Montanini B."/>
            <person name="Napoli C."/>
            <person name="Nelson D.R."/>
            <person name="Nelson C."/>
            <person name="Nieminen K."/>
            <person name="Nilsson O."/>
            <person name="Pereda V."/>
            <person name="Peter G."/>
            <person name="Philippe R."/>
            <person name="Pilate G."/>
            <person name="Poliakov A."/>
            <person name="Razumovskaya J."/>
            <person name="Richardson P."/>
            <person name="Rinaldi C."/>
            <person name="Ritland K."/>
            <person name="Rouze P."/>
            <person name="Ryaboy D."/>
            <person name="Schmutz J."/>
            <person name="Schrader J."/>
            <person name="Segerman B."/>
            <person name="Shin H."/>
            <person name="Siddiqui A."/>
            <person name="Sterky F."/>
            <person name="Terry A."/>
            <person name="Tsai C.J."/>
            <person name="Uberbacher E."/>
            <person name="Unneberg P."/>
            <person name="Vahala J."/>
            <person name="Wall K."/>
            <person name="Wessler S."/>
            <person name="Yang G."/>
            <person name="Yin T."/>
            <person name="Douglas C."/>
            <person name="Marra M."/>
            <person name="Sandberg G."/>
            <person name="Van de Peer Y."/>
            <person name="Rokhsar D."/>
        </authorList>
    </citation>
    <scope>NUCLEOTIDE SEQUENCE [LARGE SCALE GENOMIC DNA]</scope>
    <source>
        <strain evidence="2">cv. Nisqually</strain>
    </source>
</reference>
<gene>
    <name evidence="1" type="ORF">POPTR_001G320601v4</name>
</gene>
<proteinExistence type="predicted"/>